<dbReference type="Gene3D" id="3.80.10.10">
    <property type="entry name" value="Ribonuclease Inhibitor"/>
    <property type="match status" value="1"/>
</dbReference>
<organism evidence="2">
    <name type="scientific">Oryza brachyantha</name>
    <name type="common">malo sina</name>
    <dbReference type="NCBI Taxonomy" id="4533"/>
    <lineage>
        <taxon>Eukaryota</taxon>
        <taxon>Viridiplantae</taxon>
        <taxon>Streptophyta</taxon>
        <taxon>Embryophyta</taxon>
        <taxon>Tracheophyta</taxon>
        <taxon>Spermatophyta</taxon>
        <taxon>Magnoliopsida</taxon>
        <taxon>Liliopsida</taxon>
        <taxon>Poales</taxon>
        <taxon>Poaceae</taxon>
        <taxon>BOP clade</taxon>
        <taxon>Oryzoideae</taxon>
        <taxon>Oryzeae</taxon>
        <taxon>Oryzinae</taxon>
        <taxon>Oryza</taxon>
    </lineage>
</organism>
<reference evidence="2" key="1">
    <citation type="journal article" date="2013" name="Nat. Commun.">
        <title>Whole-genome sequencing of Oryza brachyantha reveals mechanisms underlying Oryza genome evolution.</title>
        <authorList>
            <person name="Chen J."/>
            <person name="Huang Q."/>
            <person name="Gao D."/>
            <person name="Wang J."/>
            <person name="Lang Y."/>
            <person name="Liu T."/>
            <person name="Li B."/>
            <person name="Bai Z."/>
            <person name="Luis Goicoechea J."/>
            <person name="Liang C."/>
            <person name="Chen C."/>
            <person name="Zhang W."/>
            <person name="Sun S."/>
            <person name="Liao Y."/>
            <person name="Zhang X."/>
            <person name="Yang L."/>
            <person name="Song C."/>
            <person name="Wang M."/>
            <person name="Shi J."/>
            <person name="Liu G."/>
            <person name="Liu J."/>
            <person name="Zhou H."/>
            <person name="Zhou W."/>
            <person name="Yu Q."/>
            <person name="An N."/>
            <person name="Chen Y."/>
            <person name="Cai Q."/>
            <person name="Wang B."/>
            <person name="Liu B."/>
            <person name="Min J."/>
            <person name="Huang Y."/>
            <person name="Wu H."/>
            <person name="Li Z."/>
            <person name="Zhang Y."/>
            <person name="Yin Y."/>
            <person name="Song W."/>
            <person name="Jiang J."/>
            <person name="Jackson S.A."/>
            <person name="Wing R.A."/>
            <person name="Wang J."/>
            <person name="Chen M."/>
        </authorList>
    </citation>
    <scope>NUCLEOTIDE SEQUENCE [LARGE SCALE GENOMIC DNA]</scope>
    <source>
        <strain evidence="2">cv. IRGC 101232</strain>
    </source>
</reference>
<feature type="domain" description="F-box" evidence="1">
    <location>
        <begin position="2"/>
        <end position="38"/>
    </location>
</feature>
<dbReference type="InterPro" id="IPR032675">
    <property type="entry name" value="LRR_dom_sf"/>
</dbReference>
<sequence length="581" mass="64973">MADRLSDLPDDLLHCILRLLPSKEAASTGVLSRRWGSVWWSSGAVNLAERFGYSDYINGSRRDAFLRAAHEALAAAGATDLRVTRLTLDVHGAFLVMCHEFLLHDDGEVDVLALVLSHPAARRGGGLRVAVSPDERACDDGWTDRGRWVPRAYFLRSASLPSETLRVLDIARCTNLVVPAAAAAEAAAFPRLETLQMRYCVVQFTHLQRLVNAAPGLATVHFESLFIDSHNTYNLYHDYESDEEERLAGVDTDDGGGYPSEPRLLLRFPAATALVLSSRHRDRRAEAALLHVQRLPRRFYVKSPAPDLSAVNLQFLEDFNVYPVEARAHFWWVIGSFTNARTLKLKVCALDDLVVAGKARRAALLRSFPSLERLSLETEQLPPIKKAAMAIANLLRCCPATVDLDLKLRIRRPTRPPASWSLHEKVYRDFSKSVALFRSRKSKPAAAAEVCSIDGDDDGEGIPSLSRRSFTCLQSSLRRVRLEFRMDSPNCFGVQLARFFAQNAMVLEEMRIDSGEKKLCEHMDLVERLFGEDDSLNISLKQKNSTDRSWVFSRTHPGTSGTSFPVLPLQIDKKSYDLDLA</sequence>
<dbReference type="InterPro" id="IPR001810">
    <property type="entry name" value="F-box_dom"/>
</dbReference>
<dbReference type="AlphaFoldDB" id="J3N2M2"/>
<dbReference type="InterPro" id="IPR053781">
    <property type="entry name" value="F-box_AtFBL13-like"/>
</dbReference>
<dbReference type="EnsemblPlants" id="OB10G17700.1">
    <property type="protein sequence ID" value="OB10G17700.1"/>
    <property type="gene ID" value="OB10G17700"/>
</dbReference>
<name>J3N2M2_ORYBR</name>
<dbReference type="Gramene" id="OB10G17700.1">
    <property type="protein sequence ID" value="OB10G17700.1"/>
    <property type="gene ID" value="OB10G17700"/>
</dbReference>
<dbReference type="Pfam" id="PF00646">
    <property type="entry name" value="F-box"/>
    <property type="match status" value="1"/>
</dbReference>
<evidence type="ECO:0000313" key="2">
    <source>
        <dbReference type="EnsemblPlants" id="OB10G17700.1"/>
    </source>
</evidence>
<dbReference type="eggNOG" id="ENOG502R1VS">
    <property type="taxonomic scope" value="Eukaryota"/>
</dbReference>
<dbReference type="PANTHER" id="PTHR32141:SF26">
    <property type="entry name" value="OS08G0328600 PROTEIN"/>
    <property type="match status" value="1"/>
</dbReference>
<dbReference type="SUPFAM" id="SSF81383">
    <property type="entry name" value="F-box domain"/>
    <property type="match status" value="1"/>
</dbReference>
<dbReference type="PANTHER" id="PTHR32141">
    <property type="match status" value="1"/>
</dbReference>
<dbReference type="InterPro" id="IPR036047">
    <property type="entry name" value="F-box-like_dom_sf"/>
</dbReference>
<dbReference type="PROSITE" id="PS50181">
    <property type="entry name" value="FBOX"/>
    <property type="match status" value="1"/>
</dbReference>
<keyword evidence="3" id="KW-1185">Reference proteome</keyword>
<dbReference type="InterPro" id="IPR055302">
    <property type="entry name" value="F-box_dom-containing"/>
</dbReference>
<protein>
    <recommendedName>
        <fullName evidence="1">F-box domain-containing protein</fullName>
    </recommendedName>
</protein>
<dbReference type="SUPFAM" id="SSF52047">
    <property type="entry name" value="RNI-like"/>
    <property type="match status" value="1"/>
</dbReference>
<evidence type="ECO:0000259" key="1">
    <source>
        <dbReference type="PROSITE" id="PS50181"/>
    </source>
</evidence>
<evidence type="ECO:0000313" key="3">
    <source>
        <dbReference type="Proteomes" id="UP000006038"/>
    </source>
</evidence>
<reference evidence="2" key="2">
    <citation type="submission" date="2013-04" db="UniProtKB">
        <authorList>
            <consortium name="EnsemblPlants"/>
        </authorList>
    </citation>
    <scope>IDENTIFICATION</scope>
</reference>
<accession>J3N2M2</accession>
<dbReference type="Proteomes" id="UP000006038">
    <property type="component" value="Chromosome 10"/>
</dbReference>
<proteinExistence type="predicted"/>
<dbReference type="OMA" id="WPRVEKT"/>
<dbReference type="CDD" id="cd22160">
    <property type="entry name" value="F-box_AtFBL13-like"/>
    <property type="match status" value="1"/>
</dbReference>
<dbReference type="HOGENOM" id="CLU_024602_2_0_1"/>